<keyword evidence="2" id="KW-1185">Reference proteome</keyword>
<reference evidence="1 2" key="1">
    <citation type="submission" date="2024-01" db="EMBL/GenBank/DDBJ databases">
        <title>The complete chloroplast genome sequence of Lithospermum erythrorhizon: insights into the phylogenetic relationship among Boraginaceae species and the maternal lineages of purple gromwells.</title>
        <authorList>
            <person name="Okada T."/>
            <person name="Watanabe K."/>
        </authorList>
    </citation>
    <scope>NUCLEOTIDE SEQUENCE [LARGE SCALE GENOMIC DNA]</scope>
</reference>
<evidence type="ECO:0000313" key="2">
    <source>
        <dbReference type="Proteomes" id="UP001454036"/>
    </source>
</evidence>
<protein>
    <submittedName>
        <fullName evidence="1">Uncharacterized protein</fullName>
    </submittedName>
</protein>
<evidence type="ECO:0000313" key="1">
    <source>
        <dbReference type="EMBL" id="GAA0186035.1"/>
    </source>
</evidence>
<sequence>MREQLNFVDELGDQALYKKRKYKHLMAHTYNWQVKNKQFKVGDLVLRQYSITHPKDKHKLSPKWEGSYRVSRILGPGTYELERMNGETIPRTWHASNMAKYYV</sequence>
<dbReference type="Proteomes" id="UP001454036">
    <property type="component" value="Unassembled WGS sequence"/>
</dbReference>
<gene>
    <name evidence="1" type="ORF">LIER_33323</name>
</gene>
<name>A0AAV3RZS3_LITER</name>
<organism evidence="1 2">
    <name type="scientific">Lithospermum erythrorhizon</name>
    <name type="common">Purple gromwell</name>
    <name type="synonym">Lithospermum officinale var. erythrorhizon</name>
    <dbReference type="NCBI Taxonomy" id="34254"/>
    <lineage>
        <taxon>Eukaryota</taxon>
        <taxon>Viridiplantae</taxon>
        <taxon>Streptophyta</taxon>
        <taxon>Embryophyta</taxon>
        <taxon>Tracheophyta</taxon>
        <taxon>Spermatophyta</taxon>
        <taxon>Magnoliopsida</taxon>
        <taxon>eudicotyledons</taxon>
        <taxon>Gunneridae</taxon>
        <taxon>Pentapetalae</taxon>
        <taxon>asterids</taxon>
        <taxon>lamiids</taxon>
        <taxon>Boraginales</taxon>
        <taxon>Boraginaceae</taxon>
        <taxon>Boraginoideae</taxon>
        <taxon>Lithospermeae</taxon>
        <taxon>Lithospermum</taxon>
    </lineage>
</organism>
<proteinExistence type="predicted"/>
<dbReference type="EMBL" id="BAABME010013315">
    <property type="protein sequence ID" value="GAA0186035.1"/>
    <property type="molecule type" value="Genomic_DNA"/>
</dbReference>
<comment type="caution">
    <text evidence="1">The sequence shown here is derived from an EMBL/GenBank/DDBJ whole genome shotgun (WGS) entry which is preliminary data.</text>
</comment>
<accession>A0AAV3RZS3</accession>
<dbReference type="AlphaFoldDB" id="A0AAV3RZS3"/>